<comment type="subunit">
    <text evidence="2">Homodimer.</text>
</comment>
<sequence length="250" mass="28402">MFPLHQSKKLVFQISSNPRHHHDHTISEDRRVPEHGNMGKSRRRKLAVTLDYMMDDDHKSNDHNKKKKMFMHRESERQRRQEMGILHASLRSLLPLEFIKQGKRSISDHMNEAVNYIKHLQNRIKRLDAKRAELKKVSDLISSSTSTDDHGGESSHGGSPSCFTVHPCCGGVQIVISTAVGFRSGEEGLRFSISRVLEVLLEQGLCVVSCVSSKIDDRLLHTIQSEANDPESIDLSALEHKLDEVLPRCK</sequence>
<dbReference type="InterPro" id="IPR015660">
    <property type="entry name" value="MASH1/Ascl1a-like"/>
</dbReference>
<proteinExistence type="predicted"/>
<name>A0A5N5FH13_9ROSA</name>
<evidence type="ECO:0000256" key="5">
    <source>
        <dbReference type="ARBA" id="ARBA00023163"/>
    </source>
</evidence>
<feature type="coiled-coil region" evidence="7">
    <location>
        <begin position="110"/>
        <end position="137"/>
    </location>
</feature>
<dbReference type="SMART" id="SM00353">
    <property type="entry name" value="HLH"/>
    <property type="match status" value="1"/>
</dbReference>
<feature type="compositionally biased region" description="Basic and acidic residues" evidence="8">
    <location>
        <begin position="24"/>
        <end position="34"/>
    </location>
</feature>
<dbReference type="GO" id="GO:0000977">
    <property type="term" value="F:RNA polymerase II transcription regulatory region sequence-specific DNA binding"/>
    <property type="evidence" value="ECO:0007669"/>
    <property type="project" value="TreeGrafter"/>
</dbReference>
<dbReference type="Proteomes" id="UP000327157">
    <property type="component" value="Unassembled WGS sequence"/>
</dbReference>
<accession>A0A5N5FH13</accession>
<dbReference type="GO" id="GO:0090575">
    <property type="term" value="C:RNA polymerase II transcription regulator complex"/>
    <property type="evidence" value="ECO:0007669"/>
    <property type="project" value="TreeGrafter"/>
</dbReference>
<dbReference type="CDD" id="cd18914">
    <property type="entry name" value="bHLH_AtORG2_like"/>
    <property type="match status" value="1"/>
</dbReference>
<feature type="domain" description="BHLH" evidence="9">
    <location>
        <begin position="67"/>
        <end position="120"/>
    </location>
</feature>
<feature type="region of interest" description="Disordered" evidence="8">
    <location>
        <begin position="15"/>
        <end position="42"/>
    </location>
</feature>
<dbReference type="PANTHER" id="PTHR13935">
    <property type="entry name" value="ACHAETE-SCUTE TRANSCRIPTION FACTOR-RELATED"/>
    <property type="match status" value="1"/>
</dbReference>
<evidence type="ECO:0000256" key="3">
    <source>
        <dbReference type="ARBA" id="ARBA00023015"/>
    </source>
</evidence>
<keyword evidence="11" id="KW-1185">Reference proteome</keyword>
<evidence type="ECO:0000256" key="6">
    <source>
        <dbReference type="ARBA" id="ARBA00023242"/>
    </source>
</evidence>
<dbReference type="EMBL" id="SMOL01000742">
    <property type="protein sequence ID" value="KAB2600532.1"/>
    <property type="molecule type" value="Genomic_DNA"/>
</dbReference>
<keyword evidence="7" id="KW-0175">Coiled coil</keyword>
<keyword evidence="3" id="KW-0805">Transcription regulation</keyword>
<evidence type="ECO:0000256" key="7">
    <source>
        <dbReference type="SAM" id="Coils"/>
    </source>
</evidence>
<dbReference type="Gene3D" id="4.10.280.10">
    <property type="entry name" value="Helix-loop-helix DNA-binding domain"/>
    <property type="match status" value="1"/>
</dbReference>
<evidence type="ECO:0000256" key="1">
    <source>
        <dbReference type="ARBA" id="ARBA00004123"/>
    </source>
</evidence>
<dbReference type="FunFam" id="4.10.280.10:FF:000085">
    <property type="entry name" value="Transcription factor bHLH126"/>
    <property type="match status" value="1"/>
</dbReference>
<dbReference type="Pfam" id="PF00010">
    <property type="entry name" value="HLH"/>
    <property type="match status" value="1"/>
</dbReference>
<protein>
    <submittedName>
        <fullName evidence="10">Transcription factor bHLH36-like</fullName>
    </submittedName>
</protein>
<keyword evidence="4" id="KW-0238">DNA-binding</keyword>
<evidence type="ECO:0000256" key="2">
    <source>
        <dbReference type="ARBA" id="ARBA00011738"/>
    </source>
</evidence>
<evidence type="ECO:0000313" key="11">
    <source>
        <dbReference type="Proteomes" id="UP000327157"/>
    </source>
</evidence>
<evidence type="ECO:0000256" key="8">
    <source>
        <dbReference type="SAM" id="MobiDB-lite"/>
    </source>
</evidence>
<dbReference type="PROSITE" id="PS50888">
    <property type="entry name" value="BHLH"/>
    <property type="match status" value="1"/>
</dbReference>
<dbReference type="GO" id="GO:0046983">
    <property type="term" value="F:protein dimerization activity"/>
    <property type="evidence" value="ECO:0007669"/>
    <property type="project" value="InterPro"/>
</dbReference>
<dbReference type="OrthoDB" id="1935281at2759"/>
<evidence type="ECO:0000256" key="4">
    <source>
        <dbReference type="ARBA" id="ARBA00023125"/>
    </source>
</evidence>
<organism evidence="10 11">
    <name type="scientific">Pyrus ussuriensis x Pyrus communis</name>
    <dbReference type="NCBI Taxonomy" id="2448454"/>
    <lineage>
        <taxon>Eukaryota</taxon>
        <taxon>Viridiplantae</taxon>
        <taxon>Streptophyta</taxon>
        <taxon>Embryophyta</taxon>
        <taxon>Tracheophyta</taxon>
        <taxon>Spermatophyta</taxon>
        <taxon>Magnoliopsida</taxon>
        <taxon>eudicotyledons</taxon>
        <taxon>Gunneridae</taxon>
        <taxon>Pentapetalae</taxon>
        <taxon>rosids</taxon>
        <taxon>fabids</taxon>
        <taxon>Rosales</taxon>
        <taxon>Rosaceae</taxon>
        <taxon>Amygdaloideae</taxon>
        <taxon>Maleae</taxon>
        <taxon>Pyrus</taxon>
    </lineage>
</organism>
<dbReference type="SUPFAM" id="SSF47459">
    <property type="entry name" value="HLH, helix-loop-helix DNA-binding domain"/>
    <property type="match status" value="1"/>
</dbReference>
<dbReference type="AlphaFoldDB" id="A0A5N5FH13"/>
<dbReference type="GO" id="GO:0000981">
    <property type="term" value="F:DNA-binding transcription factor activity, RNA polymerase II-specific"/>
    <property type="evidence" value="ECO:0007669"/>
    <property type="project" value="TreeGrafter"/>
</dbReference>
<comment type="subcellular location">
    <subcellularLocation>
        <location evidence="1">Nucleus</location>
    </subcellularLocation>
</comment>
<dbReference type="InterPro" id="IPR011598">
    <property type="entry name" value="bHLH_dom"/>
</dbReference>
<reference evidence="10 11" key="2">
    <citation type="submission" date="2019-11" db="EMBL/GenBank/DDBJ databases">
        <title>A de novo genome assembly of a pear dwarfing rootstock.</title>
        <authorList>
            <person name="Wang F."/>
            <person name="Wang J."/>
            <person name="Li S."/>
            <person name="Zhang Y."/>
            <person name="Fang M."/>
            <person name="Ma L."/>
            <person name="Zhao Y."/>
            <person name="Jiang S."/>
        </authorList>
    </citation>
    <scope>NUCLEOTIDE SEQUENCE [LARGE SCALE GENOMIC DNA]</scope>
    <source>
        <strain evidence="10">S2</strain>
        <tissue evidence="10">Leaf</tissue>
    </source>
</reference>
<gene>
    <name evidence="10" type="ORF">D8674_041940</name>
</gene>
<dbReference type="PANTHER" id="PTHR13935:SF155">
    <property type="entry name" value="TRANSCRIPTION FACTOR BHLH120-LIKE"/>
    <property type="match status" value="1"/>
</dbReference>
<reference evidence="10 11" key="1">
    <citation type="submission" date="2019-09" db="EMBL/GenBank/DDBJ databases">
        <authorList>
            <person name="Ou C."/>
        </authorList>
    </citation>
    <scope>NUCLEOTIDE SEQUENCE [LARGE SCALE GENOMIC DNA]</scope>
    <source>
        <strain evidence="10">S2</strain>
        <tissue evidence="10">Leaf</tissue>
    </source>
</reference>
<evidence type="ECO:0000259" key="9">
    <source>
        <dbReference type="PROSITE" id="PS50888"/>
    </source>
</evidence>
<keyword evidence="5" id="KW-0804">Transcription</keyword>
<feature type="region of interest" description="Disordered" evidence="8">
    <location>
        <begin position="138"/>
        <end position="158"/>
    </location>
</feature>
<evidence type="ECO:0000313" key="10">
    <source>
        <dbReference type="EMBL" id="KAB2600532.1"/>
    </source>
</evidence>
<dbReference type="InterPro" id="IPR036638">
    <property type="entry name" value="HLH_DNA-bd_sf"/>
</dbReference>
<comment type="caution">
    <text evidence="10">The sequence shown here is derived from an EMBL/GenBank/DDBJ whole genome shotgun (WGS) entry which is preliminary data.</text>
</comment>
<keyword evidence="6" id="KW-0539">Nucleus</keyword>